<organism evidence="1 2">
    <name type="scientific">Paraburkholderia rhynchosiae</name>
    <dbReference type="NCBI Taxonomy" id="487049"/>
    <lineage>
        <taxon>Bacteria</taxon>
        <taxon>Pseudomonadati</taxon>
        <taxon>Pseudomonadota</taxon>
        <taxon>Betaproteobacteria</taxon>
        <taxon>Burkholderiales</taxon>
        <taxon>Burkholderiaceae</taxon>
        <taxon>Paraburkholderia</taxon>
    </lineage>
</organism>
<protein>
    <submittedName>
        <fullName evidence="1">Uncharacterized protein</fullName>
    </submittedName>
</protein>
<proteinExistence type="predicted"/>
<comment type="caution">
    <text evidence="1">The sequence shown here is derived from an EMBL/GenBank/DDBJ whole genome shotgun (WGS) entry which is preliminary data.</text>
</comment>
<sequence>MATQPQTPGATDAASSQSKPEEEGTFTTDVSETDDEGTTVREAEVRKDDLSETQPPKPDDKQ</sequence>
<accession>A0ACC7NP42</accession>
<gene>
    <name evidence="1" type="ORF">PQR01_36705</name>
</gene>
<evidence type="ECO:0000313" key="2">
    <source>
        <dbReference type="Proteomes" id="UP001629235"/>
    </source>
</evidence>
<dbReference type="EMBL" id="JAQQDW010000139">
    <property type="protein sequence ID" value="MFM0108789.1"/>
    <property type="molecule type" value="Genomic_DNA"/>
</dbReference>
<name>A0ACC7NP42_9BURK</name>
<keyword evidence="2" id="KW-1185">Reference proteome</keyword>
<dbReference type="Proteomes" id="UP001629235">
    <property type="component" value="Unassembled WGS sequence"/>
</dbReference>
<reference evidence="1 2" key="1">
    <citation type="journal article" date="2024" name="Chem. Sci.">
        <title>Discovery of megapolipeptins by genome mining of a Burkholderiales bacteria collection.</title>
        <authorList>
            <person name="Paulo B.S."/>
            <person name="Recchia M.J.J."/>
            <person name="Lee S."/>
            <person name="Fergusson C.H."/>
            <person name="Romanowski S.B."/>
            <person name="Hernandez A."/>
            <person name="Krull N."/>
            <person name="Liu D.Y."/>
            <person name="Cavanagh H."/>
            <person name="Bos A."/>
            <person name="Gray C.A."/>
            <person name="Murphy B.T."/>
            <person name="Linington R.G."/>
            <person name="Eustaquio A.S."/>
        </authorList>
    </citation>
    <scope>NUCLEOTIDE SEQUENCE [LARGE SCALE GENOMIC DNA]</scope>
    <source>
        <strain evidence="1 2">RL18-126-BIB-B</strain>
    </source>
</reference>
<evidence type="ECO:0000313" key="1">
    <source>
        <dbReference type="EMBL" id="MFM0108789.1"/>
    </source>
</evidence>